<proteinExistence type="predicted"/>
<evidence type="ECO:0000313" key="1">
    <source>
        <dbReference type="EMBL" id="CAE0045876.1"/>
    </source>
</evidence>
<sequence>MDALACGHGHIERDAAFKLMSKILEKSPDIDTNHALRECFCVGSAAAADTAAEMLAACENHEFIQRLTEGLKPVVHVAPESNLGAVALLAIEFAKKCGHGELAMAMIESSNPAAFEMLRAFSKALFQAAELSRKHVQKLLSALNEFLEAALIGDSDSTKAISAETRGLLFRVCEQDAMQLMLSVLPKLGPQAGHDLPTLVREMCRVVPDTSLRGVFVHAVDLSISFGESATCVALLESVDLTALTVQVGRANSLFCLSSVVLQAGLKGQLEDATRIVKSCTAILEDDDFLPELVTSSFACAVAICLSSTAGIRGHRVREARIAEFAAKASSKAASIDTRVGSSETESLESLFEAIKSFCFDGSVLSVCLQLLTSAREKLSSGALQARQWIRTFKAKLPQTRSYSLLFADVVGTLFCGLLCFSPEFSFEICDVLPQLEMTSRLHLIPSLLRGFADARQGLIAMEILKCVRRIAEDKYSSEIVVGSLSSLCEFRSKRLARSALAEAALLELANLAAEKPSFGLKAVVSLVERLLDDWERVTPTLAAAAVSGAHIVIRYRPSRGTLFVPLLQKCIQAGEGYDKAAATSLRALRSLCDEGILDAVKTIRIVFRRFELSSETLEQYPIAVRLAFVHFLGVGARVGFSKKGFALSARMAEFLRGLLVRDDQPKLVLEAAGEALSRFDVQLALDFLGRTLEADEDPELLARSKLEVYRWTCRVVKISAKLGARNKVASLLTHLARIEWQARPRGDWSEMKILKIASSSLMRSRQADNGGGIEQRFRASARALPDSVVKALVETVALLFDDDSAGAAACDILVEAEALPPGLPWGQLFMESARRSASRKTLSSCARASFCLADELQQPLIAFWMSSLTTIDDEVADVLAVSVLVNGKVRLIGQVLELYGRRKRLHELFRLISNHGEIGEQSLVRLVQLSLDVDVKLNSQDIPPLVAVIGKISANEIEEFVDSSIWKTSILVGLINEQALTKHSLQSTARPVLLQIQTGGDTEGGRKVLEAVLQSLQELPLSFDEDIKNIGSEIYDFGQLNPAWTGTITTGVAVARNKLWSVCRSVDDLQRIVQSRSAPTSKVS</sequence>
<accession>A0A7S3ECW7</accession>
<reference evidence="1" key="1">
    <citation type="submission" date="2021-01" db="EMBL/GenBank/DDBJ databases">
        <authorList>
            <person name="Corre E."/>
            <person name="Pelletier E."/>
            <person name="Niang G."/>
            <person name="Scheremetjew M."/>
            <person name="Finn R."/>
            <person name="Kale V."/>
            <person name="Holt S."/>
            <person name="Cochrane G."/>
            <person name="Meng A."/>
            <person name="Brown T."/>
            <person name="Cohen L."/>
        </authorList>
    </citation>
    <scope>NUCLEOTIDE SEQUENCE</scope>
    <source>
        <strain evidence="1">CCMP 769</strain>
    </source>
</reference>
<name>A0A7S3ECW7_9RHOD</name>
<gene>
    <name evidence="1" type="ORF">RMAR00112_LOCUS13852</name>
</gene>
<protein>
    <submittedName>
        <fullName evidence="1">Uncharacterized protein</fullName>
    </submittedName>
</protein>
<dbReference type="EMBL" id="HBHW01017951">
    <property type="protein sequence ID" value="CAE0045876.1"/>
    <property type="molecule type" value="Transcribed_RNA"/>
</dbReference>
<dbReference type="AlphaFoldDB" id="A0A7S3ECW7"/>
<organism evidence="1">
    <name type="scientific">Rhodosorus marinus</name>
    <dbReference type="NCBI Taxonomy" id="101924"/>
    <lineage>
        <taxon>Eukaryota</taxon>
        <taxon>Rhodophyta</taxon>
        <taxon>Stylonematophyceae</taxon>
        <taxon>Stylonematales</taxon>
        <taxon>Stylonemataceae</taxon>
        <taxon>Rhodosorus</taxon>
    </lineage>
</organism>